<protein>
    <recommendedName>
        <fullName evidence="11">Cystathionine gamma-synthase family protein</fullName>
    </recommendedName>
</protein>
<evidence type="ECO:0000313" key="10">
    <source>
        <dbReference type="Proteomes" id="UP000183794"/>
    </source>
</evidence>
<dbReference type="InterPro" id="IPR015424">
    <property type="entry name" value="PyrdxlP-dep_Trfase"/>
</dbReference>
<evidence type="ECO:0000256" key="5">
    <source>
        <dbReference type="PIRSR" id="PIRSR001434-2"/>
    </source>
</evidence>
<dbReference type="InterPro" id="IPR015422">
    <property type="entry name" value="PyrdxlP-dep_Trfase_small"/>
</dbReference>
<dbReference type="OrthoDB" id="9805807at2"/>
<keyword evidence="9" id="KW-1185">Reference proteome</keyword>
<evidence type="ECO:0000313" key="7">
    <source>
        <dbReference type="EMBL" id="SGY94500.1"/>
    </source>
</evidence>
<dbReference type="PANTHER" id="PTHR43797">
    <property type="entry name" value="HOMOCYSTEINE/CYSTEINE SYNTHASE"/>
    <property type="match status" value="1"/>
</dbReference>
<dbReference type="NCBIfam" id="NF004609">
    <property type="entry name" value="PRK05939.1"/>
    <property type="match status" value="1"/>
</dbReference>
<proteinExistence type="inferred from homology"/>
<dbReference type="RefSeq" id="WP_075472623.1">
    <property type="nucleotide sequence ID" value="NZ_CAWQZC010000079.1"/>
</dbReference>
<reference evidence="8 10" key="2">
    <citation type="submission" date="2016-11" db="EMBL/GenBank/DDBJ databases">
        <authorList>
            <person name="Jaros S."/>
            <person name="Januszkiewicz K."/>
            <person name="Wedrychowicz H."/>
        </authorList>
    </citation>
    <scope>NUCLEOTIDE SEQUENCE [LARGE SCALE GENOMIC DNA]</scope>
    <source>
        <strain evidence="8">NVI 5450</strain>
    </source>
</reference>
<dbReference type="InterPro" id="IPR015421">
    <property type="entry name" value="PyrdxlP-dep_Trfase_major"/>
</dbReference>
<dbReference type="GO" id="GO:0005737">
    <property type="term" value="C:cytoplasm"/>
    <property type="evidence" value="ECO:0007669"/>
    <property type="project" value="TreeGrafter"/>
</dbReference>
<dbReference type="Proteomes" id="UP000183794">
    <property type="component" value="Unassembled WGS sequence"/>
</dbReference>
<dbReference type="EMBL" id="FPLJ01000062">
    <property type="protein sequence ID" value="SGY94500.1"/>
    <property type="molecule type" value="Genomic_DNA"/>
</dbReference>
<dbReference type="PANTHER" id="PTHR43797:SF2">
    <property type="entry name" value="HOMOCYSTEINE_CYSTEINE SYNTHASE"/>
    <property type="match status" value="1"/>
</dbReference>
<dbReference type="Gene3D" id="3.90.1150.10">
    <property type="entry name" value="Aspartate Aminotransferase, domain 1"/>
    <property type="match status" value="1"/>
</dbReference>
<dbReference type="GO" id="GO:0006535">
    <property type="term" value="P:cysteine biosynthetic process from serine"/>
    <property type="evidence" value="ECO:0007669"/>
    <property type="project" value="TreeGrafter"/>
</dbReference>
<evidence type="ECO:0000256" key="4">
    <source>
        <dbReference type="ARBA" id="ARBA00022898"/>
    </source>
</evidence>
<gene>
    <name evidence="7" type="ORF">MT2528_2797</name>
    <name evidence="8" type="ORF">NVI5450_2991</name>
</gene>
<evidence type="ECO:0000313" key="9">
    <source>
        <dbReference type="Proteomes" id="UP000182660"/>
    </source>
</evidence>
<dbReference type="Gene3D" id="3.40.640.10">
    <property type="entry name" value="Type I PLP-dependent aspartate aminotransferase-like (Major domain)"/>
    <property type="match status" value="1"/>
</dbReference>
<keyword evidence="4 5" id="KW-0663">Pyridoxal phosphate</keyword>
<dbReference type="GeneID" id="61296630"/>
<evidence type="ECO:0008006" key="11">
    <source>
        <dbReference type="Google" id="ProtNLM"/>
    </source>
</evidence>
<dbReference type="GO" id="GO:0003961">
    <property type="term" value="F:O-acetylhomoserine aminocarboxypropyltransferase activity"/>
    <property type="evidence" value="ECO:0007669"/>
    <property type="project" value="TreeGrafter"/>
</dbReference>
<comment type="similarity">
    <text evidence="2 6">Belongs to the trans-sulfuration enzymes family.</text>
</comment>
<dbReference type="InterPro" id="IPR006235">
    <property type="entry name" value="OAc-hSer/O-AcSer_sulfhydrylase"/>
</dbReference>
<comment type="cofactor">
    <cofactor evidence="1 6">
        <name>pyridoxal 5'-phosphate</name>
        <dbReference type="ChEBI" id="CHEBI:597326"/>
    </cofactor>
</comment>
<dbReference type="Pfam" id="PF01053">
    <property type="entry name" value="Cys_Met_Meta_PP"/>
    <property type="match status" value="1"/>
</dbReference>
<accession>A0A1L0A160</accession>
<dbReference type="SUPFAM" id="SSF53383">
    <property type="entry name" value="PLP-dependent transferases"/>
    <property type="match status" value="1"/>
</dbReference>
<dbReference type="FunFam" id="3.40.640.10:FF:000046">
    <property type="entry name" value="Cystathionine gamma-lyase"/>
    <property type="match status" value="1"/>
</dbReference>
<dbReference type="AlphaFoldDB" id="A0A1L0A160"/>
<evidence type="ECO:0000256" key="6">
    <source>
        <dbReference type="RuleBase" id="RU362118"/>
    </source>
</evidence>
<evidence type="ECO:0000256" key="1">
    <source>
        <dbReference type="ARBA" id="ARBA00001933"/>
    </source>
</evidence>
<organism evidence="8 10">
    <name type="scientific">Moritella viscosa</name>
    <dbReference type="NCBI Taxonomy" id="80854"/>
    <lineage>
        <taxon>Bacteria</taxon>
        <taxon>Pseudomonadati</taxon>
        <taxon>Pseudomonadota</taxon>
        <taxon>Gammaproteobacteria</taxon>
        <taxon>Alteromonadales</taxon>
        <taxon>Moritellaceae</taxon>
        <taxon>Moritella</taxon>
    </lineage>
</organism>
<dbReference type="EMBL" id="FPLD01000079">
    <property type="protein sequence ID" value="SGZ06033.1"/>
    <property type="molecule type" value="Genomic_DNA"/>
</dbReference>
<evidence type="ECO:0000256" key="3">
    <source>
        <dbReference type="ARBA" id="ARBA00022679"/>
    </source>
</evidence>
<dbReference type="GO" id="GO:0004124">
    <property type="term" value="F:cysteine synthase activity"/>
    <property type="evidence" value="ECO:0007669"/>
    <property type="project" value="TreeGrafter"/>
</dbReference>
<dbReference type="GO" id="GO:0071269">
    <property type="term" value="P:L-homocysteine biosynthetic process"/>
    <property type="evidence" value="ECO:0007669"/>
    <property type="project" value="TreeGrafter"/>
</dbReference>
<reference evidence="7 9" key="1">
    <citation type="submission" date="2016-11" db="EMBL/GenBank/DDBJ databases">
        <authorList>
            <person name="Klemetsen T."/>
        </authorList>
    </citation>
    <scope>NUCLEOTIDE SEQUENCE [LARGE SCALE GENOMIC DNA]</scope>
    <source>
        <strain evidence="7">MT 2528</strain>
    </source>
</reference>
<feature type="modified residue" description="N6-(pyridoxal phosphate)lysine" evidence="5">
    <location>
        <position position="206"/>
    </location>
</feature>
<name>A0A1L0A160_9GAMM</name>
<dbReference type="InterPro" id="IPR000277">
    <property type="entry name" value="Cys/Met-Metab_PyrdxlP-dep_enz"/>
</dbReference>
<evidence type="ECO:0000313" key="8">
    <source>
        <dbReference type="EMBL" id="SGZ06033.1"/>
    </source>
</evidence>
<keyword evidence="3" id="KW-0808">Transferase</keyword>
<sequence length="411" mass="44393">MKEQGFTTHLVHHDHNQNLEFGAIHAPIYNSATYGYDDIQDLIDIFQGRQAGQAYARQATPTIDMLQNMICEMEQGKASLCFSSGMAAIVAIFLTLLKSGDHIVASRFLFGNTSSVFGTLRSFGIEVTLVDATDVANVAAACQENTKMVFVETIANPATQVCDLAEIGELCDAKGLLYVVDNTLTSAYLFQPKAVKCHLIVTSLSKYFGGHGNVIGGSVTDTGLFDWSQYPNIFEAYRKGDPAMWGYAQMKKKGLRDMGACLSSESAGQLALGSETMALRVKQSSSSALALALMLENHPKVERVYYPGLESHPEYARAKSLFGASGAMLSLDLKEGLDCCQFLNALKLVIGATHLGDNRSLALPVAPTIFHEIGLAARQESGISENMIRCSIGIEDTDDLLADFTQALASL</sequence>
<dbReference type="GO" id="GO:0030170">
    <property type="term" value="F:pyridoxal phosphate binding"/>
    <property type="evidence" value="ECO:0007669"/>
    <property type="project" value="InterPro"/>
</dbReference>
<dbReference type="Proteomes" id="UP000182660">
    <property type="component" value="Unassembled WGS sequence"/>
</dbReference>
<dbReference type="GO" id="GO:0019346">
    <property type="term" value="P:transsulfuration"/>
    <property type="evidence" value="ECO:0007669"/>
    <property type="project" value="InterPro"/>
</dbReference>
<dbReference type="PIRSF" id="PIRSF001434">
    <property type="entry name" value="CGS"/>
    <property type="match status" value="1"/>
</dbReference>
<evidence type="ECO:0000256" key="2">
    <source>
        <dbReference type="ARBA" id="ARBA00009077"/>
    </source>
</evidence>